<organism evidence="3 4">
    <name type="scientific">Marmota monax</name>
    <name type="common">Woodchuck</name>
    <dbReference type="NCBI Taxonomy" id="9995"/>
    <lineage>
        <taxon>Eukaryota</taxon>
        <taxon>Metazoa</taxon>
        <taxon>Chordata</taxon>
        <taxon>Craniata</taxon>
        <taxon>Vertebrata</taxon>
        <taxon>Euteleostomi</taxon>
        <taxon>Mammalia</taxon>
        <taxon>Eutheria</taxon>
        <taxon>Euarchontoglires</taxon>
        <taxon>Glires</taxon>
        <taxon>Rodentia</taxon>
        <taxon>Sciuromorpha</taxon>
        <taxon>Sciuridae</taxon>
        <taxon>Xerinae</taxon>
        <taxon>Marmotini</taxon>
        <taxon>Marmota</taxon>
    </lineage>
</organism>
<proteinExistence type="predicted"/>
<evidence type="ECO:0000256" key="1">
    <source>
        <dbReference type="SAM" id="MobiDB-lite"/>
    </source>
</evidence>
<evidence type="ECO:0000313" key="3">
    <source>
        <dbReference type="EMBL" id="VTJ65669.1"/>
    </source>
</evidence>
<gene>
    <name evidence="2" type="ORF">GHT09_008818</name>
    <name evidence="3" type="ORF">MONAX_5E027489</name>
</gene>
<dbReference type="EMBL" id="CABDUW010000319">
    <property type="protein sequence ID" value="VTJ65669.1"/>
    <property type="molecule type" value="Genomic_DNA"/>
</dbReference>
<evidence type="ECO:0000313" key="2">
    <source>
        <dbReference type="EMBL" id="KAF7479971.1"/>
    </source>
</evidence>
<protein>
    <submittedName>
        <fullName evidence="3">Uncharacterized protein</fullName>
    </submittedName>
</protein>
<dbReference type="AlphaFoldDB" id="A0A5E4B9Z4"/>
<sequence>MGISTSQNFWPPTRVEIPDATPTQDTQQLPTMQELQPPLPCGPLSINAGLPWSPPSLDSAATETSPLRAVAWELHTGSEDSLNHILQATEVSLNISSMSNTTTQLPPPDPTPD</sequence>
<evidence type="ECO:0000313" key="4">
    <source>
        <dbReference type="Proteomes" id="UP000335636"/>
    </source>
</evidence>
<name>A0A5E4B9Z4_MARMO</name>
<reference evidence="2" key="2">
    <citation type="submission" date="2020-08" db="EMBL/GenBank/DDBJ databases">
        <authorList>
            <person name="Shumante A."/>
            <person name="Zimin A.V."/>
            <person name="Puiu D."/>
            <person name="Salzberg S.L."/>
        </authorList>
    </citation>
    <scope>NUCLEOTIDE SEQUENCE</scope>
    <source>
        <strain evidence="2">WC2-LM</strain>
        <tissue evidence="2">Liver</tissue>
    </source>
</reference>
<feature type="region of interest" description="Disordered" evidence="1">
    <location>
        <begin position="1"/>
        <end position="61"/>
    </location>
</feature>
<reference evidence="3 4" key="1">
    <citation type="submission" date="2019-04" db="EMBL/GenBank/DDBJ databases">
        <authorList>
            <person name="Alioto T."/>
            <person name="Alioto T."/>
        </authorList>
    </citation>
    <scope>NUCLEOTIDE SEQUENCE [LARGE SCALE GENOMIC DNA]</scope>
</reference>
<accession>A0A5E4B9Z4</accession>
<feature type="compositionally biased region" description="Polar residues" evidence="1">
    <location>
        <begin position="1"/>
        <end position="10"/>
    </location>
</feature>
<dbReference type="Proteomes" id="UP000662637">
    <property type="component" value="Unassembled WGS sequence"/>
</dbReference>
<keyword evidence="4" id="KW-1185">Reference proteome</keyword>
<dbReference type="EMBL" id="WJEC01001018">
    <property type="protein sequence ID" value="KAF7479971.1"/>
    <property type="molecule type" value="Genomic_DNA"/>
</dbReference>
<feature type="compositionally biased region" description="Polar residues" evidence="1">
    <location>
        <begin position="21"/>
        <end position="34"/>
    </location>
</feature>
<dbReference type="Proteomes" id="UP000335636">
    <property type="component" value="Unassembled WGS sequence"/>
</dbReference>